<keyword evidence="3" id="KW-1185">Reference proteome</keyword>
<evidence type="ECO:0000256" key="1">
    <source>
        <dbReference type="SAM" id="Phobius"/>
    </source>
</evidence>
<comment type="caution">
    <text evidence="2">The sequence shown here is derived from an EMBL/GenBank/DDBJ whole genome shotgun (WGS) entry which is preliminary data.</text>
</comment>
<gene>
    <name evidence="2" type="ORF">GCM10009836_09010</name>
</gene>
<protein>
    <recommendedName>
        <fullName evidence="4">Transmembrane protein</fullName>
    </recommendedName>
</protein>
<accession>A0ABN2MP57</accession>
<evidence type="ECO:0008006" key="4">
    <source>
        <dbReference type="Google" id="ProtNLM"/>
    </source>
</evidence>
<proteinExistence type="predicted"/>
<keyword evidence="1" id="KW-0812">Transmembrane</keyword>
<feature type="transmembrane region" description="Helical" evidence="1">
    <location>
        <begin position="12"/>
        <end position="35"/>
    </location>
</feature>
<keyword evidence="1" id="KW-0472">Membrane</keyword>
<dbReference type="Proteomes" id="UP001500449">
    <property type="component" value="Unassembled WGS sequence"/>
</dbReference>
<dbReference type="EMBL" id="BAAAQK010000003">
    <property type="protein sequence ID" value="GAA1833057.1"/>
    <property type="molecule type" value="Genomic_DNA"/>
</dbReference>
<dbReference type="PANTHER" id="PTHR42305:SF1">
    <property type="entry name" value="MEMBRANE PROTEIN RV1733C-RELATED"/>
    <property type="match status" value="1"/>
</dbReference>
<keyword evidence="1" id="KW-1133">Transmembrane helix</keyword>
<sequence length="180" mass="18638">MPLRRTDRVESLVGWALGVLGVLVLAIALVTGLSLHGQAMAQAASDETDRVSTEAVLLEPVESAIGVDPTAGAAQTQAMASWHAPDGSVRTGEIPVIGAQAAGSSVPVWTDRGGALTAPPVDALQADVTAVVGGLLVLILGGLLLLGVRALVRLRIAQVNARWWASRWALFEPVWSGRKA</sequence>
<dbReference type="InterPro" id="IPR039708">
    <property type="entry name" value="MT1774/Rv1733c-like"/>
</dbReference>
<dbReference type="RefSeq" id="WP_344412625.1">
    <property type="nucleotide sequence ID" value="NZ_BAAAQK010000003.1"/>
</dbReference>
<evidence type="ECO:0000313" key="2">
    <source>
        <dbReference type="EMBL" id="GAA1833057.1"/>
    </source>
</evidence>
<name>A0ABN2MP57_9PSEU</name>
<dbReference type="PANTHER" id="PTHR42305">
    <property type="entry name" value="MEMBRANE PROTEIN RV1733C-RELATED"/>
    <property type="match status" value="1"/>
</dbReference>
<feature type="transmembrane region" description="Helical" evidence="1">
    <location>
        <begin position="128"/>
        <end position="152"/>
    </location>
</feature>
<organism evidence="2 3">
    <name type="scientific">Pseudonocardia ailaonensis</name>
    <dbReference type="NCBI Taxonomy" id="367279"/>
    <lineage>
        <taxon>Bacteria</taxon>
        <taxon>Bacillati</taxon>
        <taxon>Actinomycetota</taxon>
        <taxon>Actinomycetes</taxon>
        <taxon>Pseudonocardiales</taxon>
        <taxon>Pseudonocardiaceae</taxon>
        <taxon>Pseudonocardia</taxon>
    </lineage>
</organism>
<reference evidence="2 3" key="1">
    <citation type="journal article" date="2019" name="Int. J. Syst. Evol. Microbiol.">
        <title>The Global Catalogue of Microorganisms (GCM) 10K type strain sequencing project: providing services to taxonomists for standard genome sequencing and annotation.</title>
        <authorList>
            <consortium name="The Broad Institute Genomics Platform"/>
            <consortium name="The Broad Institute Genome Sequencing Center for Infectious Disease"/>
            <person name="Wu L."/>
            <person name="Ma J."/>
        </authorList>
    </citation>
    <scope>NUCLEOTIDE SEQUENCE [LARGE SCALE GENOMIC DNA]</scope>
    <source>
        <strain evidence="2 3">JCM 16009</strain>
    </source>
</reference>
<evidence type="ECO:0000313" key="3">
    <source>
        <dbReference type="Proteomes" id="UP001500449"/>
    </source>
</evidence>